<comment type="caution">
    <text evidence="2">The sequence shown here is derived from an EMBL/GenBank/DDBJ whole genome shotgun (WGS) entry which is preliminary data.</text>
</comment>
<dbReference type="EMBL" id="JAAGAX010000012">
    <property type="protein sequence ID" value="KAF2296836.1"/>
    <property type="molecule type" value="Genomic_DNA"/>
</dbReference>
<protein>
    <submittedName>
        <fullName evidence="2">Uncharacterized protein</fullName>
    </submittedName>
</protein>
<reference evidence="2 3" key="1">
    <citation type="journal article" date="2020" name="Mol. Plant">
        <title>The Chromosome-Based Rubber Tree Genome Provides New Insights into Spurge Genome Evolution and Rubber Biosynthesis.</title>
        <authorList>
            <person name="Liu J."/>
            <person name="Shi C."/>
            <person name="Shi C.C."/>
            <person name="Li W."/>
            <person name="Zhang Q.J."/>
            <person name="Zhang Y."/>
            <person name="Li K."/>
            <person name="Lu H.F."/>
            <person name="Shi C."/>
            <person name="Zhu S.T."/>
            <person name="Xiao Z.Y."/>
            <person name="Nan H."/>
            <person name="Yue Y."/>
            <person name="Zhu X.G."/>
            <person name="Wu Y."/>
            <person name="Hong X.N."/>
            <person name="Fan G.Y."/>
            <person name="Tong Y."/>
            <person name="Zhang D."/>
            <person name="Mao C.L."/>
            <person name="Liu Y.L."/>
            <person name="Hao S.J."/>
            <person name="Liu W.Q."/>
            <person name="Lv M.Q."/>
            <person name="Zhang H.B."/>
            <person name="Liu Y."/>
            <person name="Hu-Tang G.R."/>
            <person name="Wang J.P."/>
            <person name="Wang J.H."/>
            <person name="Sun Y.H."/>
            <person name="Ni S.B."/>
            <person name="Chen W.B."/>
            <person name="Zhang X.C."/>
            <person name="Jiao Y.N."/>
            <person name="Eichler E.E."/>
            <person name="Li G.H."/>
            <person name="Liu X."/>
            <person name="Gao L.Z."/>
        </authorList>
    </citation>
    <scope>NUCLEOTIDE SEQUENCE [LARGE SCALE GENOMIC DNA]</scope>
    <source>
        <strain evidence="3">cv. GT1</strain>
        <tissue evidence="2">Leaf</tissue>
    </source>
</reference>
<proteinExistence type="predicted"/>
<evidence type="ECO:0000313" key="3">
    <source>
        <dbReference type="Proteomes" id="UP000467840"/>
    </source>
</evidence>
<feature type="region of interest" description="Disordered" evidence="1">
    <location>
        <begin position="115"/>
        <end position="185"/>
    </location>
</feature>
<organism evidence="2 3">
    <name type="scientific">Hevea brasiliensis</name>
    <name type="common">Para rubber tree</name>
    <name type="synonym">Siphonia brasiliensis</name>
    <dbReference type="NCBI Taxonomy" id="3981"/>
    <lineage>
        <taxon>Eukaryota</taxon>
        <taxon>Viridiplantae</taxon>
        <taxon>Streptophyta</taxon>
        <taxon>Embryophyta</taxon>
        <taxon>Tracheophyta</taxon>
        <taxon>Spermatophyta</taxon>
        <taxon>Magnoliopsida</taxon>
        <taxon>eudicotyledons</taxon>
        <taxon>Gunneridae</taxon>
        <taxon>Pentapetalae</taxon>
        <taxon>rosids</taxon>
        <taxon>fabids</taxon>
        <taxon>Malpighiales</taxon>
        <taxon>Euphorbiaceae</taxon>
        <taxon>Crotonoideae</taxon>
        <taxon>Micrandreae</taxon>
        <taxon>Hevea</taxon>
    </lineage>
</organism>
<accession>A0A6A6L9X4</accession>
<gene>
    <name evidence="2" type="ORF">GH714_007722</name>
</gene>
<dbReference type="AlphaFoldDB" id="A0A6A6L9X4"/>
<sequence length="185" mass="20687">MMSYMRAEMSMVIPLLMLHSYTPTVPVVPFQLSTDLGVFMAQVVTAAITANPRDSWEVVERARHLEAYDFDGSSNADVAKKWLRMIIKFRGSNFRELVEAALNVEKVKQEEKEYEQKLSKKHGQGSSQGFRERSAKRGGSSFQPREEFSGSGRGSYLSTGQQITRPQASQRSVVQPMGGSFGAQK</sequence>
<evidence type="ECO:0000256" key="1">
    <source>
        <dbReference type="SAM" id="MobiDB-lite"/>
    </source>
</evidence>
<feature type="compositionally biased region" description="Polar residues" evidence="1">
    <location>
        <begin position="156"/>
        <end position="173"/>
    </location>
</feature>
<name>A0A6A6L9X4_HEVBR</name>
<keyword evidence="3" id="KW-1185">Reference proteome</keyword>
<evidence type="ECO:0000313" key="2">
    <source>
        <dbReference type="EMBL" id="KAF2296836.1"/>
    </source>
</evidence>
<dbReference type="Proteomes" id="UP000467840">
    <property type="component" value="Chromosome 18"/>
</dbReference>